<dbReference type="AlphaFoldDB" id="A0A0J9W6N4"/>
<dbReference type="Proteomes" id="UP000009097">
    <property type="component" value="Unassembled WGS sequence"/>
</dbReference>
<evidence type="ECO:0000313" key="1">
    <source>
        <dbReference type="EMBL" id="KNB18523.1"/>
    </source>
</evidence>
<dbReference type="VEuPathDB" id="FungiDB:FOXG_22270"/>
<dbReference type="GeneID" id="28962976"/>
<organism evidence="1 2">
    <name type="scientific">Fusarium oxysporum f. sp. lycopersici (strain 4287 / CBS 123668 / FGSC 9935 / NRRL 34936)</name>
    <name type="common">Fusarium vascular wilt of tomato</name>
    <dbReference type="NCBI Taxonomy" id="426428"/>
    <lineage>
        <taxon>Eukaryota</taxon>
        <taxon>Fungi</taxon>
        <taxon>Dikarya</taxon>
        <taxon>Ascomycota</taxon>
        <taxon>Pezizomycotina</taxon>
        <taxon>Sordariomycetes</taxon>
        <taxon>Hypocreomycetidae</taxon>
        <taxon>Hypocreales</taxon>
        <taxon>Nectriaceae</taxon>
        <taxon>Fusarium</taxon>
        <taxon>Fusarium oxysporum species complex</taxon>
    </lineage>
</organism>
<reference evidence="1" key="1">
    <citation type="submission" date="2007-04" db="EMBL/GenBank/DDBJ databases">
        <authorList>
            <consortium name="The Broad Institute Genome Sequencing Platform"/>
            <person name="Birren B."/>
            <person name="Lander E."/>
            <person name="Galagan J."/>
            <person name="Nusbaum C."/>
            <person name="Devon K."/>
            <person name="Ma L.-J."/>
            <person name="Jaffe D."/>
            <person name="Butler J."/>
            <person name="Alvarez P."/>
            <person name="Gnerre S."/>
            <person name="Grabherr M."/>
            <person name="Kleber M."/>
            <person name="Mauceli E."/>
            <person name="Brockman W."/>
            <person name="MacCallum I.A."/>
            <person name="Young S."/>
            <person name="LaButti K."/>
            <person name="DeCaprio D."/>
            <person name="Crawford M."/>
            <person name="Koehrsen M."/>
            <person name="Engels R."/>
            <person name="Montgomery P."/>
            <person name="Pearson M."/>
            <person name="Howarth C."/>
            <person name="Larson L."/>
            <person name="White J."/>
            <person name="O'Leary S."/>
            <person name="Kodira C."/>
            <person name="Zeng Q."/>
            <person name="Yandava C."/>
            <person name="Alvarado L."/>
            <person name="Kistler C."/>
            <person name="Shim W.-B."/>
            <person name="Kang S."/>
            <person name="Woloshuk C."/>
        </authorList>
    </citation>
    <scope>NUCLEOTIDE SEQUENCE</scope>
    <source>
        <strain evidence="1">4287</strain>
    </source>
</reference>
<dbReference type="RefSeq" id="XP_018256568.1">
    <property type="nucleotide sequence ID" value="XM_018402671.1"/>
</dbReference>
<evidence type="ECO:0000313" key="2">
    <source>
        <dbReference type="Proteomes" id="UP000009097"/>
    </source>
</evidence>
<accession>A0A0J9W6N4</accession>
<sequence>MAQALVGGFLIAYWVRAVIGMVWYELVLVW</sequence>
<name>A0A0J9W6N4_FUSO4</name>
<protein>
    <submittedName>
        <fullName evidence="1">Uncharacterized protein</fullName>
    </submittedName>
</protein>
<gene>
    <name evidence="1" type="ORF">FOXG_22270</name>
</gene>
<dbReference type="EMBL" id="DS231726">
    <property type="protein sequence ID" value="KNB18523.1"/>
    <property type="molecule type" value="Genomic_DNA"/>
</dbReference>
<dbReference type="KEGG" id="fox:FOXG_22270"/>
<proteinExistence type="predicted"/>
<reference evidence="1" key="2">
    <citation type="journal article" date="2010" name="Nature">
        <title>Comparative genomics reveals mobile pathogenicity chromosomes in Fusarium.</title>
        <authorList>
            <person name="Ma L.J."/>
            <person name="van der Does H.C."/>
            <person name="Borkovich K.A."/>
            <person name="Coleman J.J."/>
            <person name="Daboussi M.J."/>
            <person name="Di Pietro A."/>
            <person name="Dufresne M."/>
            <person name="Freitag M."/>
            <person name="Grabherr M."/>
            <person name="Henrissat B."/>
            <person name="Houterman P.M."/>
            <person name="Kang S."/>
            <person name="Shim W.B."/>
            <person name="Woloshuk C."/>
            <person name="Xie X."/>
            <person name="Xu J.R."/>
            <person name="Antoniw J."/>
            <person name="Baker S.E."/>
            <person name="Bluhm B.H."/>
            <person name="Breakspear A."/>
            <person name="Brown D.W."/>
            <person name="Butchko R.A."/>
            <person name="Chapman S."/>
            <person name="Coulson R."/>
            <person name="Coutinho P.M."/>
            <person name="Danchin E.G."/>
            <person name="Diener A."/>
            <person name="Gale L.R."/>
            <person name="Gardiner D.M."/>
            <person name="Goff S."/>
            <person name="Hammond-Kosack K.E."/>
            <person name="Hilburn K."/>
            <person name="Hua-Van A."/>
            <person name="Jonkers W."/>
            <person name="Kazan K."/>
            <person name="Kodira C.D."/>
            <person name="Koehrsen M."/>
            <person name="Kumar L."/>
            <person name="Lee Y.H."/>
            <person name="Li L."/>
            <person name="Manners J.M."/>
            <person name="Miranda-Saavedra D."/>
            <person name="Mukherjee M."/>
            <person name="Park G."/>
            <person name="Park J."/>
            <person name="Park S.Y."/>
            <person name="Proctor R.H."/>
            <person name="Regev A."/>
            <person name="Ruiz-Roldan M.C."/>
            <person name="Sain D."/>
            <person name="Sakthikumar S."/>
            <person name="Sykes S."/>
            <person name="Schwartz D.C."/>
            <person name="Turgeon B.G."/>
            <person name="Wapinski I."/>
            <person name="Yoder O."/>
            <person name="Young S."/>
            <person name="Zeng Q."/>
            <person name="Zhou S."/>
            <person name="Galagan J."/>
            <person name="Cuomo C.A."/>
            <person name="Kistler H.C."/>
            <person name="Rep M."/>
        </authorList>
    </citation>
    <scope>NUCLEOTIDE SEQUENCE [LARGE SCALE GENOMIC DNA]</scope>
    <source>
        <strain evidence="1">4287</strain>
    </source>
</reference>